<proteinExistence type="predicted"/>
<evidence type="ECO:0000313" key="1">
    <source>
        <dbReference type="EMBL" id="CAK5278428.1"/>
    </source>
</evidence>
<dbReference type="EMBL" id="CAVNYO010000421">
    <property type="protein sequence ID" value="CAK5278428.1"/>
    <property type="molecule type" value="Genomic_DNA"/>
</dbReference>
<comment type="caution">
    <text evidence="1">The sequence shown here is derived from an EMBL/GenBank/DDBJ whole genome shotgun (WGS) entry which is preliminary data.</text>
</comment>
<protein>
    <submittedName>
        <fullName evidence="1">Uncharacterized protein</fullName>
    </submittedName>
</protein>
<gene>
    <name evidence="1" type="ORF">MYCIT1_LOCUS27763</name>
</gene>
<keyword evidence="2" id="KW-1185">Reference proteome</keyword>
<dbReference type="AlphaFoldDB" id="A0AAD2HLW7"/>
<dbReference type="Proteomes" id="UP001295794">
    <property type="component" value="Unassembled WGS sequence"/>
</dbReference>
<accession>A0AAD2HLW7</accession>
<sequence>GRDTAPSLSQSCVCTGVSKQMILFQSTQCILREGKIIDMPQRPSVRRRGIGRRLSKHKIDRIRCICGRVRSEMHMSF</sequence>
<name>A0AAD2HLW7_9AGAR</name>
<evidence type="ECO:0000313" key="2">
    <source>
        <dbReference type="Proteomes" id="UP001295794"/>
    </source>
</evidence>
<reference evidence="1" key="1">
    <citation type="submission" date="2023-11" db="EMBL/GenBank/DDBJ databases">
        <authorList>
            <person name="De Vega J J."/>
            <person name="De Vega J J."/>
        </authorList>
    </citation>
    <scope>NUCLEOTIDE SEQUENCE</scope>
</reference>
<feature type="non-terminal residue" evidence="1">
    <location>
        <position position="77"/>
    </location>
</feature>
<feature type="non-terminal residue" evidence="1">
    <location>
        <position position="1"/>
    </location>
</feature>
<organism evidence="1 2">
    <name type="scientific">Mycena citricolor</name>
    <dbReference type="NCBI Taxonomy" id="2018698"/>
    <lineage>
        <taxon>Eukaryota</taxon>
        <taxon>Fungi</taxon>
        <taxon>Dikarya</taxon>
        <taxon>Basidiomycota</taxon>
        <taxon>Agaricomycotina</taxon>
        <taxon>Agaricomycetes</taxon>
        <taxon>Agaricomycetidae</taxon>
        <taxon>Agaricales</taxon>
        <taxon>Marasmiineae</taxon>
        <taxon>Mycenaceae</taxon>
        <taxon>Mycena</taxon>
    </lineage>
</organism>